<evidence type="ECO:0000313" key="1">
    <source>
        <dbReference type="EMBL" id="SDX87851.1"/>
    </source>
</evidence>
<keyword evidence="2" id="KW-1185">Reference proteome</keyword>
<dbReference type="Proteomes" id="UP000198828">
    <property type="component" value="Unassembled WGS sequence"/>
</dbReference>
<name>A0A1H3FA61_9FIRM</name>
<organism evidence="1 2">
    <name type="scientific">Tepidimicrobium xylanilyticum</name>
    <dbReference type="NCBI Taxonomy" id="1123352"/>
    <lineage>
        <taxon>Bacteria</taxon>
        <taxon>Bacillati</taxon>
        <taxon>Bacillota</taxon>
        <taxon>Tissierellia</taxon>
        <taxon>Tissierellales</taxon>
        <taxon>Tepidimicrobiaceae</taxon>
        <taxon>Tepidimicrobium</taxon>
    </lineage>
</organism>
<proteinExistence type="predicted"/>
<gene>
    <name evidence="1" type="ORF">SAMN05660923_03097</name>
</gene>
<accession>A0A1H3FA61</accession>
<evidence type="ECO:0000313" key="2">
    <source>
        <dbReference type="Proteomes" id="UP000198828"/>
    </source>
</evidence>
<dbReference type="EMBL" id="FNNG01000029">
    <property type="protein sequence ID" value="SDX87851.1"/>
    <property type="molecule type" value="Genomic_DNA"/>
</dbReference>
<dbReference type="AlphaFoldDB" id="A0A1H3FA61"/>
<sequence length="63" mass="7574">MIKLTIGERLRLTDINTYNRLIKLFKTEIDKPRRIDLGDSVENLMKHDSHKRVRGALRQIKWE</sequence>
<reference evidence="1 2" key="1">
    <citation type="submission" date="2016-10" db="EMBL/GenBank/DDBJ databases">
        <authorList>
            <person name="de Groot N.N."/>
        </authorList>
    </citation>
    <scope>NUCLEOTIDE SEQUENCE [LARGE SCALE GENOMIC DNA]</scope>
    <source>
        <strain evidence="1 2">DSM 23310</strain>
    </source>
</reference>
<protein>
    <submittedName>
        <fullName evidence="1">Uncharacterized protein</fullName>
    </submittedName>
</protein>